<dbReference type="GO" id="GO:0005886">
    <property type="term" value="C:plasma membrane"/>
    <property type="evidence" value="ECO:0007669"/>
    <property type="project" value="UniProtKB-SubCell"/>
</dbReference>
<dbReference type="InterPro" id="IPR010432">
    <property type="entry name" value="RDD"/>
</dbReference>
<keyword evidence="5 6" id="KW-0472">Membrane</keyword>
<evidence type="ECO:0000256" key="2">
    <source>
        <dbReference type="ARBA" id="ARBA00022475"/>
    </source>
</evidence>
<evidence type="ECO:0000256" key="5">
    <source>
        <dbReference type="ARBA" id="ARBA00023136"/>
    </source>
</evidence>
<evidence type="ECO:0000259" key="7">
    <source>
        <dbReference type="Pfam" id="PF06271"/>
    </source>
</evidence>
<comment type="subcellular location">
    <subcellularLocation>
        <location evidence="1">Cell membrane</location>
        <topology evidence="1">Multi-pass membrane protein</topology>
    </subcellularLocation>
</comment>
<evidence type="ECO:0000256" key="6">
    <source>
        <dbReference type="SAM" id="Phobius"/>
    </source>
</evidence>
<evidence type="ECO:0000256" key="1">
    <source>
        <dbReference type="ARBA" id="ARBA00004651"/>
    </source>
</evidence>
<dbReference type="PANTHER" id="PTHR36115">
    <property type="entry name" value="PROLINE-RICH ANTIGEN HOMOLOG-RELATED"/>
    <property type="match status" value="1"/>
</dbReference>
<dbReference type="STRING" id="1802701.A3A33_00780"/>
<name>A0A1F8GWT6_9BACT</name>
<evidence type="ECO:0000313" key="9">
    <source>
        <dbReference type="Proteomes" id="UP000179047"/>
    </source>
</evidence>
<feature type="domain" description="RDD" evidence="7">
    <location>
        <begin position="5"/>
        <end position="136"/>
    </location>
</feature>
<dbReference type="Proteomes" id="UP000179047">
    <property type="component" value="Unassembled WGS sequence"/>
</dbReference>
<dbReference type="InterPro" id="IPR051791">
    <property type="entry name" value="Pra-immunoreactive"/>
</dbReference>
<protein>
    <recommendedName>
        <fullName evidence="7">RDD domain-containing protein</fullName>
    </recommendedName>
</protein>
<evidence type="ECO:0000313" key="8">
    <source>
        <dbReference type="EMBL" id="OGN29864.1"/>
    </source>
</evidence>
<feature type="transmembrane region" description="Helical" evidence="6">
    <location>
        <begin position="12"/>
        <end position="40"/>
    </location>
</feature>
<keyword evidence="3 6" id="KW-0812">Transmembrane</keyword>
<reference evidence="8 9" key="1">
    <citation type="journal article" date="2016" name="Nat. Commun.">
        <title>Thousands of microbial genomes shed light on interconnected biogeochemical processes in an aquifer system.</title>
        <authorList>
            <person name="Anantharaman K."/>
            <person name="Brown C.T."/>
            <person name="Hug L.A."/>
            <person name="Sharon I."/>
            <person name="Castelle C.J."/>
            <person name="Probst A.J."/>
            <person name="Thomas B.C."/>
            <person name="Singh A."/>
            <person name="Wilkins M.J."/>
            <person name="Karaoz U."/>
            <person name="Brodie E.L."/>
            <person name="Williams K.H."/>
            <person name="Hubbard S.S."/>
            <person name="Banfield J.F."/>
        </authorList>
    </citation>
    <scope>NUCLEOTIDE SEQUENCE [LARGE SCALE GENOMIC DNA]</scope>
</reference>
<keyword evidence="4 6" id="KW-1133">Transmembrane helix</keyword>
<comment type="caution">
    <text evidence="8">The sequence shown here is derived from an EMBL/GenBank/DDBJ whole genome shotgun (WGS) entry which is preliminary data.</text>
</comment>
<feature type="transmembrane region" description="Helical" evidence="6">
    <location>
        <begin position="46"/>
        <end position="65"/>
    </location>
</feature>
<gene>
    <name evidence="8" type="ORF">A3A33_00780</name>
</gene>
<proteinExistence type="predicted"/>
<sequence length="142" mass="15185">MQSPYAGFWKRVVAAIIDGIVLFAVGLALGLVFVLIVGSLGESNPAIGFVELLRIVLSIAIGWLYSALQESSPHQATLGKRAMSIKVTDMNGQRLSFGRATGRHFAKILSGIILGIGYIMAGFTKKKQALHDIIAECLVVNS</sequence>
<accession>A0A1F8GWT6</accession>
<evidence type="ECO:0000256" key="3">
    <source>
        <dbReference type="ARBA" id="ARBA00022692"/>
    </source>
</evidence>
<dbReference type="AlphaFoldDB" id="A0A1F8GWT6"/>
<feature type="transmembrane region" description="Helical" evidence="6">
    <location>
        <begin position="104"/>
        <end position="123"/>
    </location>
</feature>
<dbReference type="Pfam" id="PF06271">
    <property type="entry name" value="RDD"/>
    <property type="match status" value="1"/>
</dbReference>
<organism evidence="8 9">
    <name type="scientific">Candidatus Yanofskybacteria bacterium RIFCSPLOWO2_01_FULL_49_25</name>
    <dbReference type="NCBI Taxonomy" id="1802701"/>
    <lineage>
        <taxon>Bacteria</taxon>
        <taxon>Candidatus Yanofskyibacteriota</taxon>
    </lineage>
</organism>
<dbReference type="EMBL" id="MGKP01000002">
    <property type="protein sequence ID" value="OGN29864.1"/>
    <property type="molecule type" value="Genomic_DNA"/>
</dbReference>
<keyword evidence="2" id="KW-1003">Cell membrane</keyword>
<evidence type="ECO:0000256" key="4">
    <source>
        <dbReference type="ARBA" id="ARBA00022989"/>
    </source>
</evidence>